<evidence type="ECO:0000256" key="5">
    <source>
        <dbReference type="ARBA" id="ARBA00023136"/>
    </source>
</evidence>
<sequence>MSDTPPSSVAGRRRELAEYPSPSRRAACLFVVTVATTVTFYLIYLQGALSPLLIADFDIPLWTFVLVSVVGNAIGAAAAWAAGLADRWGRCNLVLCGLAIAAVLAGVVLPAMSDIASYLVVYAGLSLVGGVVLVTTSALVRDFSPQMGRATAMGVWALGPSLGSLLISAITSDMVPDHPAWEYHFRVAGVFGAVAFVVAFVGLRELSPALRDQVMVTARERALVEARARSSSGTVTTGVNSMWVPALVIPAVGIGLFLMFYATRVGFFVLYFVANFGYDPSRANGLASWYWVASAIALVTAGVVSDRLRVRKPLLLGGALVSAAALAVFADRATKPDTSYEEFVVLLVLLAGAGGTVATTWLALFTETVERIDPTAIARGMAVYGAVVRGFVVAVLLAFMALVSAPAVLVNHGERVAAISKQHALGLRTIGLLEPELFAAHKADPEDKKVKSRAIAQLGALDDARAGLRAARAIPDGDLAYVARHGAAVQAAVTEGPREWRQWWWICFVGQLLVLPLSLRMPGRWHPGRAAQDARAHERRVAEEIAKLHPAPSPGPAPV</sequence>
<dbReference type="OrthoDB" id="3761592at2"/>
<dbReference type="PANTHER" id="PTHR42718:SF9">
    <property type="entry name" value="MAJOR FACILITATOR SUPERFAMILY MULTIDRUG TRANSPORTER MFSC"/>
    <property type="match status" value="1"/>
</dbReference>
<dbReference type="InterPro" id="IPR011701">
    <property type="entry name" value="MFS"/>
</dbReference>
<protein>
    <submittedName>
        <fullName evidence="9">MFS transporter</fullName>
    </submittedName>
</protein>
<proteinExistence type="predicted"/>
<gene>
    <name evidence="9" type="ORF">C7Y72_08870</name>
</gene>
<dbReference type="Gene3D" id="1.20.1250.20">
    <property type="entry name" value="MFS general substrate transporter like domains"/>
    <property type="match status" value="2"/>
</dbReference>
<feature type="transmembrane region" description="Helical" evidence="7">
    <location>
        <begin position="59"/>
        <end position="81"/>
    </location>
</feature>
<comment type="subcellular location">
    <subcellularLocation>
        <location evidence="1">Cell membrane</location>
        <topology evidence="1">Multi-pass membrane protein</topology>
    </subcellularLocation>
</comment>
<feature type="compositionally biased region" description="Basic and acidic residues" evidence="6">
    <location>
        <begin position="532"/>
        <end position="547"/>
    </location>
</feature>
<keyword evidence="2" id="KW-0813">Transport</keyword>
<reference evidence="9 10" key="1">
    <citation type="submission" date="2018-03" db="EMBL/GenBank/DDBJ databases">
        <title>Aquarubrobacter algicola gen. nov., sp. nov., a novel actinobacterium isolated from shallow eutrophic lake during the end of cyanobacterial harmful algal blooms.</title>
        <authorList>
            <person name="Chun S.J."/>
        </authorList>
    </citation>
    <scope>NUCLEOTIDE SEQUENCE [LARGE SCALE GENOMIC DNA]</scope>
    <source>
        <strain evidence="9 10">Seoho-28</strain>
    </source>
</reference>
<keyword evidence="10" id="KW-1185">Reference proteome</keyword>
<keyword evidence="5 7" id="KW-0472">Membrane</keyword>
<dbReference type="GO" id="GO:0005886">
    <property type="term" value="C:plasma membrane"/>
    <property type="evidence" value="ECO:0007669"/>
    <property type="project" value="UniProtKB-SubCell"/>
</dbReference>
<feature type="transmembrane region" description="Helical" evidence="7">
    <location>
        <begin position="93"/>
        <end position="113"/>
    </location>
</feature>
<evidence type="ECO:0000256" key="3">
    <source>
        <dbReference type="ARBA" id="ARBA00022692"/>
    </source>
</evidence>
<comment type="caution">
    <text evidence="9">The sequence shown here is derived from an EMBL/GenBank/DDBJ whole genome shotgun (WGS) entry which is preliminary data.</text>
</comment>
<dbReference type="InterPro" id="IPR036259">
    <property type="entry name" value="MFS_trans_sf"/>
</dbReference>
<dbReference type="SUPFAM" id="SSF103473">
    <property type="entry name" value="MFS general substrate transporter"/>
    <property type="match status" value="1"/>
</dbReference>
<feature type="transmembrane region" description="Helical" evidence="7">
    <location>
        <begin position="183"/>
        <end position="203"/>
    </location>
</feature>
<evidence type="ECO:0000256" key="2">
    <source>
        <dbReference type="ARBA" id="ARBA00022448"/>
    </source>
</evidence>
<organism evidence="9 10">
    <name type="scientific">Paraconexibacter algicola</name>
    <dbReference type="NCBI Taxonomy" id="2133960"/>
    <lineage>
        <taxon>Bacteria</taxon>
        <taxon>Bacillati</taxon>
        <taxon>Actinomycetota</taxon>
        <taxon>Thermoleophilia</taxon>
        <taxon>Solirubrobacterales</taxon>
        <taxon>Paraconexibacteraceae</taxon>
        <taxon>Paraconexibacter</taxon>
    </lineage>
</organism>
<feature type="transmembrane region" description="Helical" evidence="7">
    <location>
        <begin position="313"/>
        <end position="331"/>
    </location>
</feature>
<feature type="transmembrane region" description="Helical" evidence="7">
    <location>
        <begin position="119"/>
        <end position="140"/>
    </location>
</feature>
<feature type="transmembrane region" description="Helical" evidence="7">
    <location>
        <begin position="26"/>
        <end position="47"/>
    </location>
</feature>
<dbReference type="Proteomes" id="UP000240739">
    <property type="component" value="Unassembled WGS sequence"/>
</dbReference>
<dbReference type="EMBL" id="PYYB01000001">
    <property type="protein sequence ID" value="PTL59757.1"/>
    <property type="molecule type" value="Genomic_DNA"/>
</dbReference>
<dbReference type="RefSeq" id="WP_107568401.1">
    <property type="nucleotide sequence ID" value="NZ_PYYB01000001.1"/>
</dbReference>
<dbReference type="Pfam" id="PF07690">
    <property type="entry name" value="MFS_1"/>
    <property type="match status" value="1"/>
</dbReference>
<accession>A0A2T4UKL5</accession>
<evidence type="ECO:0000313" key="9">
    <source>
        <dbReference type="EMBL" id="PTL59757.1"/>
    </source>
</evidence>
<evidence type="ECO:0000256" key="1">
    <source>
        <dbReference type="ARBA" id="ARBA00004651"/>
    </source>
</evidence>
<feature type="transmembrane region" description="Helical" evidence="7">
    <location>
        <begin position="386"/>
        <end position="409"/>
    </location>
</feature>
<evidence type="ECO:0000256" key="6">
    <source>
        <dbReference type="SAM" id="MobiDB-lite"/>
    </source>
</evidence>
<evidence type="ECO:0000259" key="8">
    <source>
        <dbReference type="PROSITE" id="PS50850"/>
    </source>
</evidence>
<feature type="transmembrane region" description="Helical" evidence="7">
    <location>
        <begin position="247"/>
        <end position="274"/>
    </location>
</feature>
<dbReference type="InterPro" id="IPR020846">
    <property type="entry name" value="MFS_dom"/>
</dbReference>
<feature type="transmembrane region" description="Helical" evidence="7">
    <location>
        <begin position="343"/>
        <end position="365"/>
    </location>
</feature>
<dbReference type="GO" id="GO:0022857">
    <property type="term" value="F:transmembrane transporter activity"/>
    <property type="evidence" value="ECO:0007669"/>
    <property type="project" value="InterPro"/>
</dbReference>
<evidence type="ECO:0000313" key="10">
    <source>
        <dbReference type="Proteomes" id="UP000240739"/>
    </source>
</evidence>
<dbReference type="PANTHER" id="PTHR42718">
    <property type="entry name" value="MAJOR FACILITATOR SUPERFAMILY MULTIDRUG TRANSPORTER MFSC"/>
    <property type="match status" value="1"/>
</dbReference>
<feature type="region of interest" description="Disordered" evidence="6">
    <location>
        <begin position="527"/>
        <end position="559"/>
    </location>
</feature>
<feature type="domain" description="Major facilitator superfamily (MFS) profile" evidence="8">
    <location>
        <begin position="28"/>
        <end position="438"/>
    </location>
</feature>
<feature type="transmembrane region" description="Helical" evidence="7">
    <location>
        <begin position="286"/>
        <end position="304"/>
    </location>
</feature>
<feature type="transmembrane region" description="Helical" evidence="7">
    <location>
        <begin position="152"/>
        <end position="171"/>
    </location>
</feature>
<dbReference type="PROSITE" id="PS50850">
    <property type="entry name" value="MFS"/>
    <property type="match status" value="1"/>
</dbReference>
<evidence type="ECO:0000256" key="7">
    <source>
        <dbReference type="SAM" id="Phobius"/>
    </source>
</evidence>
<dbReference type="AlphaFoldDB" id="A0A2T4UKL5"/>
<keyword evidence="4 7" id="KW-1133">Transmembrane helix</keyword>
<name>A0A2T4UKL5_9ACTN</name>
<keyword evidence="3 7" id="KW-0812">Transmembrane</keyword>
<evidence type="ECO:0000256" key="4">
    <source>
        <dbReference type="ARBA" id="ARBA00022989"/>
    </source>
</evidence>